<feature type="coiled-coil region" evidence="1">
    <location>
        <begin position="73"/>
        <end position="107"/>
    </location>
</feature>
<evidence type="ECO:0000313" key="2">
    <source>
        <dbReference type="EMBL" id="CAD7085307.1"/>
    </source>
</evidence>
<gene>
    <name evidence="2" type="ORF">HERILL_LOCUS8158</name>
</gene>
<accession>A0A7R8YU08</accession>
<name>A0A7R8YU08_HERIL</name>
<evidence type="ECO:0000256" key="1">
    <source>
        <dbReference type="SAM" id="Coils"/>
    </source>
</evidence>
<dbReference type="EMBL" id="LR899011">
    <property type="protein sequence ID" value="CAD7085307.1"/>
    <property type="molecule type" value="Genomic_DNA"/>
</dbReference>
<protein>
    <submittedName>
        <fullName evidence="2">Uncharacterized protein</fullName>
    </submittedName>
</protein>
<evidence type="ECO:0000313" key="3">
    <source>
        <dbReference type="Proteomes" id="UP000594454"/>
    </source>
</evidence>
<keyword evidence="3" id="KW-1185">Reference proteome</keyword>
<reference evidence="2 3" key="1">
    <citation type="submission" date="2020-11" db="EMBL/GenBank/DDBJ databases">
        <authorList>
            <person name="Wallbank WR R."/>
            <person name="Pardo Diaz C."/>
            <person name="Kozak K."/>
            <person name="Martin S."/>
            <person name="Jiggins C."/>
            <person name="Moest M."/>
            <person name="Warren A I."/>
            <person name="Generalovic N T."/>
            <person name="Byers J.R.P. K."/>
            <person name="Montejo-Kovacevich G."/>
            <person name="Yen C E."/>
        </authorList>
    </citation>
    <scope>NUCLEOTIDE SEQUENCE [LARGE SCALE GENOMIC DNA]</scope>
</reference>
<keyword evidence="1" id="KW-0175">Coiled coil</keyword>
<organism evidence="2 3">
    <name type="scientific">Hermetia illucens</name>
    <name type="common">Black soldier fly</name>
    <dbReference type="NCBI Taxonomy" id="343691"/>
    <lineage>
        <taxon>Eukaryota</taxon>
        <taxon>Metazoa</taxon>
        <taxon>Ecdysozoa</taxon>
        <taxon>Arthropoda</taxon>
        <taxon>Hexapoda</taxon>
        <taxon>Insecta</taxon>
        <taxon>Pterygota</taxon>
        <taxon>Neoptera</taxon>
        <taxon>Endopterygota</taxon>
        <taxon>Diptera</taxon>
        <taxon>Brachycera</taxon>
        <taxon>Stratiomyomorpha</taxon>
        <taxon>Stratiomyidae</taxon>
        <taxon>Hermetiinae</taxon>
        <taxon>Hermetia</taxon>
    </lineage>
</organism>
<sequence length="215" mass="25050">MWLMDDASLHLPKSAISDAFASCEWEKRLEKRGNQTIVKEIFQKNREEIADEAKQIEEPLQCDFAKCTLKGELEEARMIINELKEKLGKMKMENDRLLGENTKLKEEINDWFDVLNVRVASADCSVRVKTFGLANQVQSEIITDMNRTMQDMRVKGKIILLPFQKGILQTNKTLVELFNCLEEKYVTKYIITYRLNQDILENFLSIIRRQGILIS</sequence>
<dbReference type="Proteomes" id="UP000594454">
    <property type="component" value="Chromosome 3"/>
</dbReference>
<proteinExistence type="predicted"/>
<dbReference type="AlphaFoldDB" id="A0A7R8YU08"/>
<dbReference type="InParanoid" id="A0A7R8YU08"/>